<dbReference type="Gene3D" id="2.60.260.20">
    <property type="entry name" value="Urease metallochaperone UreE, N-terminal domain"/>
    <property type="match status" value="1"/>
</dbReference>
<name>A0ABN3NJA5_STRLO</name>
<evidence type="ECO:0000313" key="10">
    <source>
        <dbReference type="Proteomes" id="UP001501777"/>
    </source>
</evidence>
<dbReference type="InterPro" id="IPR008271">
    <property type="entry name" value="Ser/Thr_kinase_AS"/>
</dbReference>
<dbReference type="InterPro" id="IPR008971">
    <property type="entry name" value="HSP40/DnaJ_pept-bd"/>
</dbReference>
<reference evidence="9 10" key="1">
    <citation type="journal article" date="2019" name="Int. J. Syst. Evol. Microbiol.">
        <title>The Global Catalogue of Microorganisms (GCM) 10K type strain sequencing project: providing services to taxonomists for standard genome sequencing and annotation.</title>
        <authorList>
            <consortium name="The Broad Institute Genomics Platform"/>
            <consortium name="The Broad Institute Genome Sequencing Center for Infectious Disease"/>
            <person name="Wu L."/>
            <person name="Ma J."/>
        </authorList>
    </citation>
    <scope>NUCLEOTIDE SEQUENCE [LARGE SCALE GENOMIC DNA]</scope>
    <source>
        <strain evidence="9 10">JCM 4395</strain>
    </source>
</reference>
<dbReference type="InterPro" id="IPR017441">
    <property type="entry name" value="Protein_kinase_ATP_BS"/>
</dbReference>
<evidence type="ECO:0000256" key="3">
    <source>
        <dbReference type="ARBA" id="ARBA00022679"/>
    </source>
</evidence>
<dbReference type="PROSITE" id="PS50011">
    <property type="entry name" value="PROTEIN_KINASE_DOM"/>
    <property type="match status" value="1"/>
</dbReference>
<keyword evidence="5" id="KW-0418">Kinase</keyword>
<dbReference type="Proteomes" id="UP001501777">
    <property type="component" value="Unassembled WGS sequence"/>
</dbReference>
<proteinExistence type="predicted"/>
<dbReference type="EMBL" id="BAAASG010000040">
    <property type="protein sequence ID" value="GAA2523903.1"/>
    <property type="molecule type" value="Genomic_DNA"/>
</dbReference>
<evidence type="ECO:0000256" key="5">
    <source>
        <dbReference type="ARBA" id="ARBA00022777"/>
    </source>
</evidence>
<keyword evidence="2" id="KW-0723">Serine/threonine-protein kinase</keyword>
<dbReference type="SUPFAM" id="SSF49493">
    <property type="entry name" value="HSP40/DnaJ peptide-binding domain"/>
    <property type="match status" value="1"/>
</dbReference>
<accession>A0ABN3NJA5</accession>
<evidence type="ECO:0000256" key="4">
    <source>
        <dbReference type="ARBA" id="ARBA00022741"/>
    </source>
</evidence>
<dbReference type="SUPFAM" id="SSF56112">
    <property type="entry name" value="Protein kinase-like (PK-like)"/>
    <property type="match status" value="1"/>
</dbReference>
<keyword evidence="10" id="KW-1185">Reference proteome</keyword>
<dbReference type="Pfam" id="PF00069">
    <property type="entry name" value="Pkinase"/>
    <property type="match status" value="1"/>
</dbReference>
<organism evidence="9 10">
    <name type="scientific">Streptomyces longisporus</name>
    <dbReference type="NCBI Taxonomy" id="1948"/>
    <lineage>
        <taxon>Bacteria</taxon>
        <taxon>Bacillati</taxon>
        <taxon>Actinomycetota</taxon>
        <taxon>Actinomycetes</taxon>
        <taxon>Kitasatosporales</taxon>
        <taxon>Streptomycetaceae</taxon>
        <taxon>Streptomyces</taxon>
    </lineage>
</organism>
<dbReference type="CDD" id="cd14014">
    <property type="entry name" value="STKc_PknB_like"/>
    <property type="match status" value="1"/>
</dbReference>
<gene>
    <name evidence="9" type="ORF">GCM10010276_88820</name>
</gene>
<evidence type="ECO:0000259" key="8">
    <source>
        <dbReference type="PROSITE" id="PS50011"/>
    </source>
</evidence>
<dbReference type="InterPro" id="IPR011009">
    <property type="entry name" value="Kinase-like_dom_sf"/>
</dbReference>
<dbReference type="PANTHER" id="PTHR43289:SF6">
    <property type="entry name" value="SERINE_THREONINE-PROTEIN KINASE NEKL-3"/>
    <property type="match status" value="1"/>
</dbReference>
<evidence type="ECO:0000256" key="6">
    <source>
        <dbReference type="ARBA" id="ARBA00022840"/>
    </source>
</evidence>
<dbReference type="EC" id="2.7.11.1" evidence="1"/>
<dbReference type="PROSITE" id="PS00107">
    <property type="entry name" value="PROTEIN_KINASE_ATP"/>
    <property type="match status" value="1"/>
</dbReference>
<dbReference type="Gene3D" id="3.30.200.20">
    <property type="entry name" value="Phosphorylase Kinase, domain 1"/>
    <property type="match status" value="1"/>
</dbReference>
<evidence type="ECO:0000313" key="9">
    <source>
        <dbReference type="EMBL" id="GAA2523903.1"/>
    </source>
</evidence>
<evidence type="ECO:0000256" key="1">
    <source>
        <dbReference type="ARBA" id="ARBA00012513"/>
    </source>
</evidence>
<protein>
    <recommendedName>
        <fullName evidence="1">non-specific serine/threonine protein kinase</fullName>
        <ecNumber evidence="1">2.7.11.1</ecNumber>
    </recommendedName>
</protein>
<dbReference type="SMART" id="SM00220">
    <property type="entry name" value="S_TKc"/>
    <property type="match status" value="1"/>
</dbReference>
<dbReference type="InterPro" id="IPR000719">
    <property type="entry name" value="Prot_kinase_dom"/>
</dbReference>
<dbReference type="InterPro" id="IPR002939">
    <property type="entry name" value="DnaJ_C"/>
</dbReference>
<keyword evidence="6 7" id="KW-0067">ATP-binding</keyword>
<dbReference type="PROSITE" id="PS00108">
    <property type="entry name" value="PROTEIN_KINASE_ST"/>
    <property type="match status" value="1"/>
</dbReference>
<keyword evidence="4 7" id="KW-0547">Nucleotide-binding</keyword>
<feature type="domain" description="Protein kinase" evidence="8">
    <location>
        <begin position="6"/>
        <end position="273"/>
    </location>
</feature>
<feature type="binding site" evidence="7">
    <location>
        <position position="35"/>
    </location>
    <ligand>
        <name>ATP</name>
        <dbReference type="ChEBI" id="CHEBI:30616"/>
    </ligand>
</feature>
<dbReference type="Pfam" id="PF01556">
    <property type="entry name" value="DnaJ_C"/>
    <property type="match status" value="1"/>
</dbReference>
<dbReference type="Gene3D" id="1.10.510.10">
    <property type="entry name" value="Transferase(Phosphotransferase) domain 1"/>
    <property type="match status" value="1"/>
</dbReference>
<comment type="caution">
    <text evidence="9">The sequence shown here is derived from an EMBL/GenBank/DDBJ whole genome shotgun (WGS) entry which is preliminary data.</text>
</comment>
<sequence length="379" mass="40862">MLDARYRLIEPIGEGGYGEVWKAHDPKVDRLVAVKVLSEDGSTDHDRQVARFAREAAVAGGLSHPHIVTVHDFGSALQDGRPYAYLVMELLDGKPLTKVLEGGRLPLPEVVRTAACVADALGTAHQAGLTHRDIKPSNIIIGPNATATVVDFGITKSSDARHDITTSGVVIGTPAYMAPECFNGSFDHRSDLYALGCVLYEMITGHPPFTGTSWHLINQHLNEQPVPLLRLRLSTPSELAALVTRLLAKDPADRSASAFEVMLALREIDRRYFDENLPTRGPNRYARCAVSPAIAAFGAVTQLRLTDRIPCPACASTTGARGTEGCRSCLGTGEVSAETTHRIRIPPGVRTGQRLRLKGLGWPGRNGGEAGDLFVVVRI</sequence>
<evidence type="ECO:0000256" key="2">
    <source>
        <dbReference type="ARBA" id="ARBA00022527"/>
    </source>
</evidence>
<evidence type="ECO:0000256" key="7">
    <source>
        <dbReference type="PROSITE-ProRule" id="PRU10141"/>
    </source>
</evidence>
<keyword evidence="3" id="KW-0808">Transferase</keyword>
<dbReference type="PANTHER" id="PTHR43289">
    <property type="entry name" value="MITOGEN-ACTIVATED PROTEIN KINASE KINASE KINASE 20-RELATED"/>
    <property type="match status" value="1"/>
</dbReference>